<dbReference type="PROSITE" id="PS51257">
    <property type="entry name" value="PROKAR_LIPOPROTEIN"/>
    <property type="match status" value="1"/>
</dbReference>
<feature type="chain" id="PRO_5042819290" description="Excalibur calcium-binding domain-containing protein" evidence="1">
    <location>
        <begin position="22"/>
        <end position="177"/>
    </location>
</feature>
<accession>A0AAN0RJN5</accession>
<sequence length="177" mass="19276">MRMKYGVIIALALAISGCQRAVPTDVIRSGNQMATETAPGATQEAPPVNQISNEQDFEVVATAQTVESDAERIAANRAKYIVMDVQALPRRPGRRPNVVDYALRTNNPIGVQLYNRFGTGLKVISFGGCDRYRSKDEAQQDFLAKGGPERDAYGLDPDGDGFACGWDPRPFRLAVAN</sequence>
<proteinExistence type="predicted"/>
<evidence type="ECO:0000313" key="2">
    <source>
        <dbReference type="EMBL" id="AII87453.1"/>
    </source>
</evidence>
<evidence type="ECO:0000256" key="1">
    <source>
        <dbReference type="SAM" id="SignalP"/>
    </source>
</evidence>
<feature type="signal peptide" evidence="1">
    <location>
        <begin position="1"/>
        <end position="21"/>
    </location>
</feature>
<keyword evidence="3" id="KW-1185">Reference proteome</keyword>
<name>A0AAN0RJN5_9RHOB</name>
<reference evidence="2 3" key="1">
    <citation type="journal article" date="2014" name="ISME J.">
        <title>Adaptation of an abundant Roseobacter RCA organism to pelagic systems revealed by genomic and transcriptomic analyses.</title>
        <authorList>
            <person name="Voget S."/>
            <person name="Wemheuer B."/>
            <person name="Brinkhoff T."/>
            <person name="Vollmers J."/>
            <person name="Dietrich S."/>
            <person name="Giebel H.A."/>
            <person name="Beardsley C."/>
            <person name="Sardemann C."/>
            <person name="Bakenhus I."/>
            <person name="Billerbeck S."/>
            <person name="Daniel R."/>
            <person name="Simon M."/>
        </authorList>
    </citation>
    <scope>NUCLEOTIDE SEQUENCE [LARGE SCALE GENOMIC DNA]</scope>
    <source>
        <strain evidence="2 3">RCA23</strain>
    </source>
</reference>
<organism evidence="2 3">
    <name type="scientific">Planktomarina temperata RCA23</name>
    <dbReference type="NCBI Taxonomy" id="666509"/>
    <lineage>
        <taxon>Bacteria</taxon>
        <taxon>Pseudomonadati</taxon>
        <taxon>Pseudomonadota</taxon>
        <taxon>Alphaproteobacteria</taxon>
        <taxon>Rhodobacterales</taxon>
        <taxon>Paracoccaceae</taxon>
        <taxon>Planktomarina</taxon>
    </lineage>
</organism>
<dbReference type="AlphaFoldDB" id="A0AAN0RJN5"/>
<evidence type="ECO:0000313" key="3">
    <source>
        <dbReference type="Proteomes" id="UP000028680"/>
    </source>
</evidence>
<dbReference type="EMBL" id="CP003984">
    <property type="protein sequence ID" value="AII87453.1"/>
    <property type="molecule type" value="Genomic_DNA"/>
</dbReference>
<protein>
    <recommendedName>
        <fullName evidence="4">Excalibur calcium-binding domain-containing protein</fullName>
    </recommendedName>
</protein>
<evidence type="ECO:0008006" key="4">
    <source>
        <dbReference type="Google" id="ProtNLM"/>
    </source>
</evidence>
<keyword evidence="1" id="KW-0732">Signal</keyword>
<dbReference type="Proteomes" id="UP000028680">
    <property type="component" value="Chromosome"/>
</dbReference>
<gene>
    <name evidence="2" type="ORF">RCA23_c19220</name>
</gene>
<dbReference type="KEGG" id="ptp:RCA23_c19220"/>